<reference evidence="16" key="2">
    <citation type="journal article" date="2007" name="PLoS Biol.">
        <title>Survey sequencing and comparative analysis of the elephant shark (Callorhinchus milii) genome.</title>
        <authorList>
            <person name="Venkatesh B."/>
            <person name="Kirkness E.F."/>
            <person name="Loh Y.H."/>
            <person name="Halpern A.L."/>
            <person name="Lee A.P."/>
            <person name="Johnson J."/>
            <person name="Dandona N."/>
            <person name="Viswanathan L.D."/>
            <person name="Tay A."/>
            <person name="Venter J.C."/>
            <person name="Strausberg R.L."/>
            <person name="Brenner S."/>
        </authorList>
    </citation>
    <scope>NUCLEOTIDE SEQUENCE [LARGE SCALE GENOMIC DNA]</scope>
</reference>
<dbReference type="PROSITE" id="PS51510">
    <property type="entry name" value="PHOSPHAGEN_KINASE_C"/>
    <property type="match status" value="1"/>
</dbReference>
<evidence type="ECO:0000256" key="4">
    <source>
        <dbReference type="ARBA" id="ARBA00022741"/>
    </source>
</evidence>
<dbReference type="EC" id="2.7.3.2" evidence="2"/>
<feature type="binding site" evidence="12">
    <location>
        <begin position="93"/>
        <end position="98"/>
    </location>
    <ligand>
        <name>ATP</name>
        <dbReference type="ChEBI" id="CHEBI:30616"/>
    </ligand>
</feature>
<dbReference type="PANTHER" id="PTHR11547:SF19">
    <property type="entry name" value="CREATINE KINASE S-TYPE, MITOCHONDRIAL"/>
    <property type="match status" value="1"/>
</dbReference>
<dbReference type="Gene3D" id="3.30.590.10">
    <property type="entry name" value="Glutamine synthetase/guanido kinase, catalytic domain"/>
    <property type="match status" value="1"/>
</dbReference>
<dbReference type="GeneTree" id="ENSGT00950000182772"/>
<dbReference type="InterPro" id="IPR000749">
    <property type="entry name" value="ATP-guanido_PTrfase"/>
</dbReference>
<comment type="similarity">
    <text evidence="12 13">Belongs to the ATP:guanido phosphotransferase family.</text>
</comment>
<evidence type="ECO:0000256" key="10">
    <source>
        <dbReference type="ARBA" id="ARBA00040385"/>
    </source>
</evidence>
<evidence type="ECO:0000256" key="13">
    <source>
        <dbReference type="RuleBase" id="RU000505"/>
    </source>
</evidence>
<evidence type="ECO:0000256" key="3">
    <source>
        <dbReference type="ARBA" id="ARBA00022679"/>
    </source>
</evidence>
<feature type="domain" description="Phosphagen kinase C-terminal" evidence="14">
    <location>
        <begin position="1"/>
        <end position="133"/>
    </location>
</feature>
<dbReference type="PANTHER" id="PTHR11547">
    <property type="entry name" value="ARGININE OR CREATINE KINASE"/>
    <property type="match status" value="1"/>
</dbReference>
<accession>A0A4W3I778</accession>
<sequence length="133" mass="15480">MFYDRDNSDKTFLIWINEEDHLHIISMENMRRVFGRFCRGLKEVIQPIFMWNEHLGYILNCPSNLGTGLLAGMHVRLPNLSKVILDNLRLQKCGTGGADTAAVRDIYDISNLDRIDRSEVRFKSYCHQCCNKK</sequence>
<dbReference type="STRING" id="7868.ENSCMIP00000016854"/>
<keyword evidence="8" id="KW-0496">Mitochondrion</keyword>
<evidence type="ECO:0000259" key="14">
    <source>
        <dbReference type="PROSITE" id="PS51510"/>
    </source>
</evidence>
<dbReference type="InterPro" id="IPR022414">
    <property type="entry name" value="ATP-guanido_PTrfase_cat"/>
</dbReference>
<keyword evidence="4 12" id="KW-0547">Nucleotide-binding</keyword>
<dbReference type="InterPro" id="IPR014746">
    <property type="entry name" value="Gln_synth/guanido_kin_cat_dom"/>
</dbReference>
<keyword evidence="7 12" id="KW-0067">ATP-binding</keyword>
<dbReference type="Ensembl" id="ENSCMIT00000017187.1">
    <property type="protein sequence ID" value="ENSCMIP00000016854.1"/>
    <property type="gene ID" value="ENSCMIG00000008086.1"/>
</dbReference>
<keyword evidence="6" id="KW-0999">Mitochondrion inner membrane</keyword>
<evidence type="ECO:0000256" key="1">
    <source>
        <dbReference type="ARBA" id="ARBA00004137"/>
    </source>
</evidence>
<keyword evidence="3 12" id="KW-0808">Transferase</keyword>
<evidence type="ECO:0000256" key="12">
    <source>
        <dbReference type="PROSITE-ProRule" id="PRU00843"/>
    </source>
</evidence>
<evidence type="ECO:0000256" key="5">
    <source>
        <dbReference type="ARBA" id="ARBA00022777"/>
    </source>
</evidence>
<dbReference type="InterPro" id="IPR022415">
    <property type="entry name" value="ATP-guanido_PTrfase_AS"/>
</dbReference>
<evidence type="ECO:0000256" key="2">
    <source>
        <dbReference type="ARBA" id="ARBA00012231"/>
    </source>
</evidence>
<keyword evidence="9" id="KW-0472">Membrane</keyword>
<dbReference type="GO" id="GO:0046314">
    <property type="term" value="P:phosphocreatine biosynthetic process"/>
    <property type="evidence" value="ECO:0007669"/>
    <property type="project" value="InterPro"/>
</dbReference>
<dbReference type="Proteomes" id="UP000314986">
    <property type="component" value="Unassembled WGS sequence"/>
</dbReference>
<comment type="subcellular location">
    <subcellularLocation>
        <location evidence="1">Mitochondrion inner membrane</location>
        <topology evidence="1">Peripheral membrane protein</topology>
        <orientation evidence="1">Intermembrane side</orientation>
    </subcellularLocation>
</comment>
<dbReference type="GO" id="GO:0005743">
    <property type="term" value="C:mitochondrial inner membrane"/>
    <property type="evidence" value="ECO:0007669"/>
    <property type="project" value="UniProtKB-SubCell"/>
</dbReference>
<proteinExistence type="inferred from homology"/>
<evidence type="ECO:0000313" key="16">
    <source>
        <dbReference type="Proteomes" id="UP000314986"/>
    </source>
</evidence>
<reference evidence="15" key="5">
    <citation type="submission" date="2025-09" db="UniProtKB">
        <authorList>
            <consortium name="Ensembl"/>
        </authorList>
    </citation>
    <scope>IDENTIFICATION</scope>
</reference>
<evidence type="ECO:0000256" key="8">
    <source>
        <dbReference type="ARBA" id="ARBA00023128"/>
    </source>
</evidence>
<protein>
    <recommendedName>
        <fullName evidence="10">Creatine kinase S-type, mitochondrial</fullName>
        <ecNumber evidence="2">2.7.3.2</ecNumber>
    </recommendedName>
    <alternativeName>
        <fullName evidence="11">Sarcomeric mitochondrial creatine kinase</fullName>
    </alternativeName>
</protein>
<comment type="caution">
    <text evidence="12">Lacks conserved residue(s) required for the propagation of feature annotation.</text>
</comment>
<reference evidence="16" key="3">
    <citation type="journal article" date="2014" name="Nature">
        <title>Elephant shark genome provides unique insights into gnathostome evolution.</title>
        <authorList>
            <consortium name="International Elephant Shark Genome Sequencing Consortium"/>
            <person name="Venkatesh B."/>
            <person name="Lee A.P."/>
            <person name="Ravi V."/>
            <person name="Maurya A.K."/>
            <person name="Lian M.M."/>
            <person name="Swann J.B."/>
            <person name="Ohta Y."/>
            <person name="Flajnik M.F."/>
            <person name="Sutoh Y."/>
            <person name="Kasahara M."/>
            <person name="Hoon S."/>
            <person name="Gangu V."/>
            <person name="Roy S.W."/>
            <person name="Irimia M."/>
            <person name="Korzh V."/>
            <person name="Kondrychyn I."/>
            <person name="Lim Z.W."/>
            <person name="Tay B.H."/>
            <person name="Tohari S."/>
            <person name="Kong K.W."/>
            <person name="Ho S."/>
            <person name="Lorente-Galdos B."/>
            <person name="Quilez J."/>
            <person name="Marques-Bonet T."/>
            <person name="Raney B.J."/>
            <person name="Ingham P.W."/>
            <person name="Tay A."/>
            <person name="Hillier L.W."/>
            <person name="Minx P."/>
            <person name="Boehm T."/>
            <person name="Wilson R.K."/>
            <person name="Brenner S."/>
            <person name="Warren W.C."/>
        </authorList>
    </citation>
    <scope>NUCLEOTIDE SEQUENCE [LARGE SCALE GENOMIC DNA]</scope>
</reference>
<reference evidence="15" key="4">
    <citation type="submission" date="2025-08" db="UniProtKB">
        <authorList>
            <consortium name="Ensembl"/>
        </authorList>
    </citation>
    <scope>IDENTIFICATION</scope>
</reference>
<dbReference type="Pfam" id="PF00217">
    <property type="entry name" value="ATP-gua_Ptrans"/>
    <property type="match status" value="1"/>
</dbReference>
<dbReference type="GO" id="GO:0005524">
    <property type="term" value="F:ATP binding"/>
    <property type="evidence" value="ECO:0007669"/>
    <property type="project" value="UniProtKB-UniRule"/>
</dbReference>
<organism evidence="15 16">
    <name type="scientific">Callorhinchus milii</name>
    <name type="common">Ghost shark</name>
    <dbReference type="NCBI Taxonomy" id="7868"/>
    <lineage>
        <taxon>Eukaryota</taxon>
        <taxon>Metazoa</taxon>
        <taxon>Chordata</taxon>
        <taxon>Craniata</taxon>
        <taxon>Vertebrata</taxon>
        <taxon>Chondrichthyes</taxon>
        <taxon>Holocephali</taxon>
        <taxon>Chimaeriformes</taxon>
        <taxon>Callorhinchidae</taxon>
        <taxon>Callorhinchus</taxon>
    </lineage>
</organism>
<dbReference type="GO" id="GO:0004111">
    <property type="term" value="F:creatine kinase activity"/>
    <property type="evidence" value="ECO:0007669"/>
    <property type="project" value="UniProtKB-EC"/>
</dbReference>
<keyword evidence="5 12" id="KW-0418">Kinase</keyword>
<evidence type="ECO:0000256" key="7">
    <source>
        <dbReference type="ARBA" id="ARBA00022840"/>
    </source>
</evidence>
<reference evidence="16" key="1">
    <citation type="journal article" date="2006" name="Science">
        <title>Ancient noncoding elements conserved in the human genome.</title>
        <authorList>
            <person name="Venkatesh B."/>
            <person name="Kirkness E.F."/>
            <person name="Loh Y.H."/>
            <person name="Halpern A.L."/>
            <person name="Lee A.P."/>
            <person name="Johnson J."/>
            <person name="Dandona N."/>
            <person name="Viswanathan L.D."/>
            <person name="Tay A."/>
            <person name="Venter J.C."/>
            <person name="Strausberg R.L."/>
            <person name="Brenner S."/>
        </authorList>
    </citation>
    <scope>NUCLEOTIDE SEQUENCE [LARGE SCALE GENOMIC DNA]</scope>
</reference>
<evidence type="ECO:0000256" key="11">
    <source>
        <dbReference type="ARBA" id="ARBA00041865"/>
    </source>
</evidence>
<dbReference type="InParanoid" id="A0A4W3I778"/>
<evidence type="ECO:0000256" key="9">
    <source>
        <dbReference type="ARBA" id="ARBA00023136"/>
    </source>
</evidence>
<evidence type="ECO:0000313" key="15">
    <source>
        <dbReference type="Ensembl" id="ENSCMIP00000016854.1"/>
    </source>
</evidence>
<dbReference type="AlphaFoldDB" id="A0A4W3I778"/>
<dbReference type="SUPFAM" id="SSF55931">
    <property type="entry name" value="Glutamine synthetase/guanido kinase"/>
    <property type="match status" value="1"/>
</dbReference>
<keyword evidence="16" id="KW-1185">Reference proteome</keyword>
<feature type="binding site" evidence="12">
    <location>
        <begin position="70"/>
        <end position="74"/>
    </location>
    <ligand>
        <name>ATP</name>
        <dbReference type="ChEBI" id="CHEBI:30616"/>
    </ligand>
</feature>
<dbReference type="PROSITE" id="PS00112">
    <property type="entry name" value="PHOSPHAGEN_KINASE"/>
    <property type="match status" value="1"/>
</dbReference>
<name>A0A4W3I778_CALMI</name>
<evidence type="ECO:0000256" key="6">
    <source>
        <dbReference type="ARBA" id="ARBA00022792"/>
    </source>
</evidence>